<dbReference type="GO" id="GO:0046872">
    <property type="term" value="F:metal ion binding"/>
    <property type="evidence" value="ECO:0007669"/>
    <property type="project" value="UniProtKB-KW"/>
</dbReference>
<keyword evidence="2" id="KW-0001">2Fe-2S</keyword>
<dbReference type="AlphaFoldDB" id="K6XA65"/>
<evidence type="ECO:0000256" key="4">
    <source>
        <dbReference type="ARBA" id="ARBA00022982"/>
    </source>
</evidence>
<dbReference type="Proteomes" id="UP000008366">
    <property type="component" value="Unassembled WGS sequence"/>
</dbReference>
<comment type="caution">
    <text evidence="10">The sequence shown here is derived from an EMBL/GenBank/DDBJ whole genome shotgun (WGS) entry which is preliminary data.</text>
</comment>
<evidence type="ECO:0000256" key="8">
    <source>
        <dbReference type="ARBA" id="ARBA00046332"/>
    </source>
</evidence>
<keyword evidence="4" id="KW-0249">Electron transport</keyword>
<dbReference type="EMBL" id="BAHD01000025">
    <property type="protein sequence ID" value="GAB95719.1"/>
    <property type="molecule type" value="Genomic_DNA"/>
</dbReference>
<keyword evidence="11" id="KW-1185">Reference proteome</keyword>
<organism evidence="10 11">
    <name type="scientific">Kineosphaera limosa NBRC 100340</name>
    <dbReference type="NCBI Taxonomy" id="1184609"/>
    <lineage>
        <taxon>Bacteria</taxon>
        <taxon>Bacillati</taxon>
        <taxon>Actinomycetota</taxon>
        <taxon>Actinomycetes</taxon>
        <taxon>Micrococcales</taxon>
        <taxon>Dermatophilaceae</taxon>
        <taxon>Kineosphaera</taxon>
    </lineage>
</organism>
<keyword evidence="6" id="KW-0411">Iron-sulfur</keyword>
<keyword evidence="1" id="KW-0813">Transport</keyword>
<evidence type="ECO:0000256" key="6">
    <source>
        <dbReference type="ARBA" id="ARBA00023014"/>
    </source>
</evidence>
<dbReference type="Gene3D" id="1.10.10.1100">
    <property type="entry name" value="BFD-like [2Fe-2S]-binding domain"/>
    <property type="match status" value="1"/>
</dbReference>
<accession>K6XA65</accession>
<evidence type="ECO:0000256" key="3">
    <source>
        <dbReference type="ARBA" id="ARBA00022723"/>
    </source>
</evidence>
<dbReference type="GO" id="GO:0051537">
    <property type="term" value="F:2 iron, 2 sulfur cluster binding"/>
    <property type="evidence" value="ECO:0007669"/>
    <property type="project" value="UniProtKB-KW"/>
</dbReference>
<proteinExistence type="inferred from homology"/>
<dbReference type="RefSeq" id="WP_006592251.1">
    <property type="nucleotide sequence ID" value="NZ_BAHD01000025.1"/>
</dbReference>
<name>K6XA65_9MICO</name>
<evidence type="ECO:0000313" key="10">
    <source>
        <dbReference type="EMBL" id="GAB95719.1"/>
    </source>
</evidence>
<sequence>MIVCQCRVVRDHDITAAMAAGATTLGRVCRETGAGTDCGSCVFGVRARIEDYYSQNVPCPLHAVPDLPDEITPRWIEPEPVLPAAVAVTDYALVPSSEESDAAPQPPRRRVA</sequence>
<comment type="similarity">
    <text evidence="8">Belongs to the Bfd family.</text>
</comment>
<dbReference type="InterPro" id="IPR052371">
    <property type="entry name" value="BFD-associated_ferredoxin"/>
</dbReference>
<protein>
    <recommendedName>
        <fullName evidence="7">Bacterioferritin-associated ferredoxin</fullName>
    </recommendedName>
</protein>
<evidence type="ECO:0000259" key="9">
    <source>
        <dbReference type="Pfam" id="PF04324"/>
    </source>
</evidence>
<evidence type="ECO:0000256" key="5">
    <source>
        <dbReference type="ARBA" id="ARBA00023004"/>
    </source>
</evidence>
<reference evidence="10 11" key="1">
    <citation type="submission" date="2012-08" db="EMBL/GenBank/DDBJ databases">
        <title>Whole genome shotgun sequence of Kineosphaera limosa NBRC 100340.</title>
        <authorList>
            <person name="Yoshida I."/>
            <person name="Isaki S."/>
            <person name="Hosoyama A."/>
            <person name="Tsuchikane K."/>
            <person name="Katsumata H."/>
            <person name="Ando Y."/>
            <person name="Ohji S."/>
            <person name="Hamada M."/>
            <person name="Tamura T."/>
            <person name="Yamazoe A."/>
            <person name="Yamazaki S."/>
            <person name="Fujita N."/>
        </authorList>
    </citation>
    <scope>NUCLEOTIDE SEQUENCE [LARGE SCALE GENOMIC DNA]</scope>
    <source>
        <strain evidence="10 11">NBRC 100340</strain>
    </source>
</reference>
<dbReference type="InterPro" id="IPR041854">
    <property type="entry name" value="BFD-like_2Fe2S-bd_dom_sf"/>
</dbReference>
<keyword evidence="3" id="KW-0479">Metal-binding</keyword>
<dbReference type="Pfam" id="PF04324">
    <property type="entry name" value="Fer2_BFD"/>
    <property type="match status" value="1"/>
</dbReference>
<evidence type="ECO:0000256" key="7">
    <source>
        <dbReference type="ARBA" id="ARBA00039386"/>
    </source>
</evidence>
<feature type="domain" description="BFD-like [2Fe-2S]-binding" evidence="9">
    <location>
        <begin position="2"/>
        <end position="46"/>
    </location>
</feature>
<evidence type="ECO:0000256" key="1">
    <source>
        <dbReference type="ARBA" id="ARBA00022448"/>
    </source>
</evidence>
<evidence type="ECO:0000313" key="11">
    <source>
        <dbReference type="Proteomes" id="UP000008366"/>
    </source>
</evidence>
<dbReference type="eggNOG" id="COG2906">
    <property type="taxonomic scope" value="Bacteria"/>
</dbReference>
<dbReference type="PANTHER" id="PTHR37424:SF1">
    <property type="entry name" value="BACTERIOFERRITIN-ASSOCIATED FERREDOXIN"/>
    <property type="match status" value="1"/>
</dbReference>
<dbReference type="PANTHER" id="PTHR37424">
    <property type="entry name" value="BACTERIOFERRITIN-ASSOCIATED FERREDOXIN"/>
    <property type="match status" value="1"/>
</dbReference>
<dbReference type="STRING" id="1184609.KILIM_025_00560"/>
<gene>
    <name evidence="10" type="ORF">KILIM_025_00560</name>
</gene>
<dbReference type="OrthoDB" id="9815350at2"/>
<keyword evidence="5" id="KW-0408">Iron</keyword>
<evidence type="ECO:0000256" key="2">
    <source>
        <dbReference type="ARBA" id="ARBA00022714"/>
    </source>
</evidence>
<dbReference type="InterPro" id="IPR007419">
    <property type="entry name" value="BFD-like_2Fe2S-bd_dom"/>
</dbReference>